<feature type="transmembrane region" description="Helical" evidence="6">
    <location>
        <begin position="153"/>
        <end position="184"/>
    </location>
</feature>
<keyword evidence="12" id="KW-1185">Reference proteome</keyword>
<evidence type="ECO:0000256" key="5">
    <source>
        <dbReference type="ARBA" id="ARBA00023136"/>
    </source>
</evidence>
<dbReference type="STRING" id="709015.GCA_000472485_02225"/>
<dbReference type="InterPro" id="IPR054319">
    <property type="entry name" value="PspC-rel_ToastRack"/>
</dbReference>
<evidence type="ECO:0000256" key="1">
    <source>
        <dbReference type="ARBA" id="ARBA00004162"/>
    </source>
</evidence>
<dbReference type="GO" id="GO:0005886">
    <property type="term" value="C:plasma membrane"/>
    <property type="evidence" value="ECO:0007669"/>
    <property type="project" value="UniProtKB-SubCell"/>
</dbReference>
<feature type="domain" description="PspC-related transmembrane region" evidence="9">
    <location>
        <begin position="303"/>
        <end position="438"/>
    </location>
</feature>
<evidence type="ECO:0000259" key="9">
    <source>
        <dbReference type="Pfam" id="PF22571"/>
    </source>
</evidence>
<dbReference type="Pfam" id="PF04024">
    <property type="entry name" value="PspC"/>
    <property type="match status" value="2"/>
</dbReference>
<dbReference type="InterPro" id="IPR007168">
    <property type="entry name" value="Phageshock_PspC_N"/>
</dbReference>
<keyword evidence="5 6" id="KW-0472">Membrane</keyword>
<dbReference type="Pfam" id="PF22571">
    <property type="entry name" value="LiaI-LiaF-TM_PspC"/>
    <property type="match status" value="1"/>
</dbReference>
<evidence type="ECO:0000313" key="12">
    <source>
        <dbReference type="Proteomes" id="UP000266292"/>
    </source>
</evidence>
<dbReference type="EMBL" id="CP021235">
    <property type="protein sequence ID" value="ARS35925.1"/>
    <property type="molecule type" value="Genomic_DNA"/>
</dbReference>
<feature type="transmembrane region" description="Helical" evidence="6">
    <location>
        <begin position="227"/>
        <end position="250"/>
    </location>
</feature>
<reference evidence="12" key="1">
    <citation type="submission" date="2017-05" db="EMBL/GenBank/DDBJ databases">
        <authorList>
            <person name="Ray J."/>
            <person name="Price M."/>
            <person name="Deutschbauer A."/>
        </authorList>
    </citation>
    <scope>NUCLEOTIDE SEQUENCE [LARGE SCALE GENOMIC DNA]</scope>
    <source>
        <strain evidence="12">DSM 19842</strain>
    </source>
</reference>
<keyword evidence="4 6" id="KW-1133">Transmembrane helix</keyword>
<dbReference type="RefSeq" id="WP_025607146.1">
    <property type="nucleotide sequence ID" value="NZ_CP021235.1"/>
</dbReference>
<evidence type="ECO:0000259" key="8">
    <source>
        <dbReference type="Pfam" id="PF10988"/>
    </source>
</evidence>
<feature type="domain" description="Phage shock protein PspC N-terminal" evidence="7">
    <location>
        <begin position="122"/>
        <end position="186"/>
    </location>
</feature>
<evidence type="ECO:0000259" key="10">
    <source>
        <dbReference type="Pfam" id="PF22744"/>
    </source>
</evidence>
<evidence type="ECO:0000256" key="2">
    <source>
        <dbReference type="ARBA" id="ARBA00022475"/>
    </source>
</evidence>
<feature type="domain" description="PspC-related ToastRack" evidence="10">
    <location>
        <begin position="468"/>
        <end position="592"/>
    </location>
</feature>
<keyword evidence="2" id="KW-1003">Cell membrane</keyword>
<dbReference type="PANTHER" id="PTHR33885:SF3">
    <property type="entry name" value="PHAGE SHOCK PROTEIN C"/>
    <property type="match status" value="1"/>
</dbReference>
<dbReference type="AlphaFoldDB" id="A0A1X9YSR5"/>
<feature type="domain" description="Phage shock protein PspC N-terminal" evidence="7">
    <location>
        <begin position="196"/>
        <end position="253"/>
    </location>
</feature>
<gene>
    <name evidence="11" type="ORF">CA264_11025</name>
</gene>
<evidence type="ECO:0000256" key="4">
    <source>
        <dbReference type="ARBA" id="ARBA00022989"/>
    </source>
</evidence>
<evidence type="ECO:0008006" key="13">
    <source>
        <dbReference type="Google" id="ProtNLM"/>
    </source>
</evidence>
<protein>
    <recommendedName>
        <fullName evidence="13">Phage shock protein PspC N-terminal domain-containing protein</fullName>
    </recommendedName>
</protein>
<feature type="transmembrane region" description="Helical" evidence="6">
    <location>
        <begin position="375"/>
        <end position="399"/>
    </location>
</feature>
<keyword evidence="3 6" id="KW-0812">Transmembrane</keyword>
<evidence type="ECO:0000259" key="7">
    <source>
        <dbReference type="Pfam" id="PF04024"/>
    </source>
</evidence>
<name>A0A1X9YSR5_9BACT</name>
<dbReference type="Proteomes" id="UP000266292">
    <property type="component" value="Chromosome"/>
</dbReference>
<feature type="transmembrane region" description="Helical" evidence="6">
    <location>
        <begin position="331"/>
        <end position="355"/>
    </location>
</feature>
<organism evidence="11 12">
    <name type="scientific">Pontibacter actiniarum</name>
    <dbReference type="NCBI Taxonomy" id="323450"/>
    <lineage>
        <taxon>Bacteria</taxon>
        <taxon>Pseudomonadati</taxon>
        <taxon>Bacteroidota</taxon>
        <taxon>Cytophagia</taxon>
        <taxon>Cytophagales</taxon>
        <taxon>Hymenobacteraceae</taxon>
        <taxon>Pontibacter</taxon>
    </lineage>
</organism>
<dbReference type="OrthoDB" id="5772680at2"/>
<dbReference type="PANTHER" id="PTHR33885">
    <property type="entry name" value="PHAGE SHOCK PROTEIN C"/>
    <property type="match status" value="1"/>
</dbReference>
<comment type="subcellular location">
    <subcellularLocation>
        <location evidence="1">Cell membrane</location>
        <topology evidence="1">Single-pass membrane protein</topology>
    </subcellularLocation>
</comment>
<dbReference type="Pfam" id="PF10988">
    <property type="entry name" value="DUF2807"/>
    <property type="match status" value="1"/>
</dbReference>
<evidence type="ECO:0000313" key="11">
    <source>
        <dbReference type="EMBL" id="ARS35925.1"/>
    </source>
</evidence>
<dbReference type="InterPro" id="IPR054321">
    <property type="entry name" value="PspC-rel_TM"/>
</dbReference>
<sequence>MKKNISINLQGIIFQIEEDGYEQLSRYLASIRTYFSNYEGHEEIVADIEARIAEIFSDRVSPAKQVITQEDVQYLIVRMGNVTDFEVEEPLEAEAYTSAGAATGAAGEGAGAGEAYAEAGPKKLYRDVNQKVIAGVSSGLANYLRVDPLWIRLFFVLLVLLGVVSAGVSAATGIILYIVLWIAMPENDHLPETKVRKLFRDPEDKKLAGVASGIAKYFGVDVAVVRLLFLISIFLGGFGIFTYIVLWIAMPEAVTLTERMQMQGDPVTLAGIERTLKDNLNMRDSNGEESQLAKIILLPIRLVAQVVSWLGRALGPVLAFLVTLVRIAAGVILLIVSIGLTVALFSTLFVSLGLVDQSEYMVLGDFPASVLLGGFPRLGLVAGFFVGLIPILLLMVLGVSLLIKRTFMRPIVGWSMFGVWLVALFTMIATIALYSSNFRRSGEVITSKSFPVGNITTLTLDAYDTGLNYDNIYIDVQESNSQDVEVLQRAEAKGRTEEEAKQNARMITYRTVLNDSTLRFDDSYEFKENASFRDQELSLVLKLPKNKPLRLTREFSYLLPSAALEGDYSRDKIVRNTWQVSGDRLVCLTCASDTLDVDTDEDFDSARGGFDADIDIDEEMGSVEMRGSVLLNDSEYSSNARTFDFRNFSRVTVSGPYHLQLRQGNTHSVVIRAAEDEMRRIEVDQNGEELEIKTQEKYFSLFDEREPVLIQITTPNISNIELNGAIKADMGTINSDKLRMSFSGATQTMANLDVRDLRVDASGATISKFVGKADRFELDATGACGIDADKLQAKYVDVDVTGAGVAEVFATNTLRADASGTSRIVYRGNPEDTIIDSSGPSTVKRR</sequence>
<proteinExistence type="predicted"/>
<feature type="transmembrane region" description="Helical" evidence="6">
    <location>
        <begin position="411"/>
        <end position="434"/>
    </location>
</feature>
<dbReference type="Gene3D" id="2.160.20.120">
    <property type="match status" value="1"/>
</dbReference>
<evidence type="ECO:0000256" key="3">
    <source>
        <dbReference type="ARBA" id="ARBA00022692"/>
    </source>
</evidence>
<dbReference type="InterPro" id="IPR021255">
    <property type="entry name" value="DUF2807"/>
</dbReference>
<dbReference type="Pfam" id="PF22744">
    <property type="entry name" value="Toast-rack_PspC-Cterm"/>
    <property type="match status" value="1"/>
</dbReference>
<feature type="domain" description="Putative auto-transporter adhesin head GIN" evidence="8">
    <location>
        <begin position="647"/>
        <end position="830"/>
    </location>
</feature>
<dbReference type="KEGG" id="pact:CA264_11025"/>
<evidence type="ECO:0000256" key="6">
    <source>
        <dbReference type="SAM" id="Phobius"/>
    </source>
</evidence>
<dbReference type="InterPro" id="IPR052027">
    <property type="entry name" value="PspC"/>
</dbReference>
<accession>A0A1X9YSR5</accession>